<evidence type="ECO:0000256" key="1">
    <source>
        <dbReference type="SAM" id="MobiDB-lite"/>
    </source>
</evidence>
<reference evidence="2 3" key="1">
    <citation type="submission" date="2023-08" db="EMBL/GenBank/DDBJ databases">
        <title>Black Yeasts Isolated from many extreme environments.</title>
        <authorList>
            <person name="Coleine C."/>
            <person name="Stajich J.E."/>
            <person name="Selbmann L."/>
        </authorList>
    </citation>
    <scope>NUCLEOTIDE SEQUENCE [LARGE SCALE GENOMIC DNA]</scope>
    <source>
        <strain evidence="2 3">CCFEE 5792</strain>
    </source>
</reference>
<feature type="compositionally biased region" description="Basic and acidic residues" evidence="1">
    <location>
        <begin position="9"/>
        <end position="41"/>
    </location>
</feature>
<evidence type="ECO:0000313" key="2">
    <source>
        <dbReference type="EMBL" id="KAK5054528.1"/>
    </source>
</evidence>
<dbReference type="RefSeq" id="XP_064707301.1">
    <property type="nucleotide sequence ID" value="XM_064845043.1"/>
</dbReference>
<protein>
    <recommendedName>
        <fullName evidence="4">Hypervirulence associated protein TUDOR domain-containing protein</fullName>
    </recommendedName>
</protein>
<feature type="region of interest" description="Disordered" evidence="1">
    <location>
        <begin position="103"/>
        <end position="136"/>
    </location>
</feature>
<accession>A0AAV9NG30</accession>
<dbReference type="AlphaFoldDB" id="A0AAV9NG30"/>
<keyword evidence="3" id="KW-1185">Reference proteome</keyword>
<dbReference type="Proteomes" id="UP001358417">
    <property type="component" value="Unassembled WGS sequence"/>
</dbReference>
<name>A0AAV9NG30_9EURO</name>
<feature type="region of interest" description="Disordered" evidence="1">
    <location>
        <begin position="1"/>
        <end position="55"/>
    </location>
</feature>
<sequence length="136" mass="15143">MEITKSGHRRGDTLLGKARDVGSYHGERNRDRAWVRPKYQEPEDSTAVVGTKLDQKSSRETLCDVSIETLSHVGAEMHEPHCAYGSTRNATNVLITRAEISCSDSEETVDATESDGEEIRLEDIEAKTHENNVSEL</sequence>
<dbReference type="GeneID" id="89969639"/>
<organism evidence="2 3">
    <name type="scientific">Exophiala bonariae</name>
    <dbReference type="NCBI Taxonomy" id="1690606"/>
    <lineage>
        <taxon>Eukaryota</taxon>
        <taxon>Fungi</taxon>
        <taxon>Dikarya</taxon>
        <taxon>Ascomycota</taxon>
        <taxon>Pezizomycotina</taxon>
        <taxon>Eurotiomycetes</taxon>
        <taxon>Chaetothyriomycetidae</taxon>
        <taxon>Chaetothyriales</taxon>
        <taxon>Herpotrichiellaceae</taxon>
        <taxon>Exophiala</taxon>
    </lineage>
</organism>
<evidence type="ECO:0008006" key="4">
    <source>
        <dbReference type="Google" id="ProtNLM"/>
    </source>
</evidence>
<evidence type="ECO:0000313" key="3">
    <source>
        <dbReference type="Proteomes" id="UP001358417"/>
    </source>
</evidence>
<feature type="compositionally biased region" description="Basic and acidic residues" evidence="1">
    <location>
        <begin position="117"/>
        <end position="136"/>
    </location>
</feature>
<feature type="compositionally biased region" description="Acidic residues" evidence="1">
    <location>
        <begin position="104"/>
        <end position="116"/>
    </location>
</feature>
<gene>
    <name evidence="2" type="ORF">LTR84_001419</name>
</gene>
<comment type="caution">
    <text evidence="2">The sequence shown here is derived from an EMBL/GenBank/DDBJ whole genome shotgun (WGS) entry which is preliminary data.</text>
</comment>
<proteinExistence type="predicted"/>
<dbReference type="EMBL" id="JAVRRD010000010">
    <property type="protein sequence ID" value="KAK5054528.1"/>
    <property type="molecule type" value="Genomic_DNA"/>
</dbReference>